<dbReference type="InterPro" id="IPR050121">
    <property type="entry name" value="Cytochrome_P450_monoxygenase"/>
</dbReference>
<dbReference type="GO" id="GO:0003677">
    <property type="term" value="F:DNA binding"/>
    <property type="evidence" value="ECO:0007669"/>
    <property type="project" value="InterPro"/>
</dbReference>
<feature type="region of interest" description="Disordered" evidence="3">
    <location>
        <begin position="627"/>
        <end position="657"/>
    </location>
</feature>
<dbReference type="GO" id="GO:0016705">
    <property type="term" value="F:oxidoreductase activity, acting on paired donors, with incorporation or reduction of molecular oxygen"/>
    <property type="evidence" value="ECO:0007669"/>
    <property type="project" value="InterPro"/>
</dbReference>
<reference evidence="6 7" key="1">
    <citation type="submission" date="2015-01" db="EMBL/GenBank/DDBJ databases">
        <title>The Genome Sequence of Exophiala xenobiotica CBS118157.</title>
        <authorList>
            <consortium name="The Broad Institute Genomics Platform"/>
            <person name="Cuomo C."/>
            <person name="de Hoog S."/>
            <person name="Gorbushina A."/>
            <person name="Stielow B."/>
            <person name="Teixiera M."/>
            <person name="Abouelleil A."/>
            <person name="Chapman S.B."/>
            <person name="Priest M."/>
            <person name="Young S.K."/>
            <person name="Wortman J."/>
            <person name="Nusbaum C."/>
            <person name="Birren B."/>
        </authorList>
    </citation>
    <scope>NUCLEOTIDE SEQUENCE [LARGE SCALE GENOMIC DNA]</scope>
    <source>
        <strain evidence="6 7">CBS 118157</strain>
    </source>
</reference>
<dbReference type="GO" id="GO:0006351">
    <property type="term" value="P:DNA-templated transcription"/>
    <property type="evidence" value="ECO:0007669"/>
    <property type="project" value="InterPro"/>
</dbReference>
<dbReference type="InterPro" id="IPR036396">
    <property type="entry name" value="Cyt_P450_sf"/>
</dbReference>
<evidence type="ECO:0000313" key="6">
    <source>
        <dbReference type="EMBL" id="KIW52526.1"/>
    </source>
</evidence>
<protein>
    <recommendedName>
        <fullName evidence="5">Xylanolytic transcriptional activator regulatory domain-containing protein</fullName>
    </recommendedName>
</protein>
<dbReference type="SUPFAM" id="SSF48264">
    <property type="entry name" value="Cytochrome P450"/>
    <property type="match status" value="1"/>
</dbReference>
<dbReference type="Pfam" id="PF04082">
    <property type="entry name" value="Fungal_trans"/>
    <property type="match status" value="1"/>
</dbReference>
<dbReference type="GO" id="GO:0004497">
    <property type="term" value="F:monooxygenase activity"/>
    <property type="evidence" value="ECO:0007669"/>
    <property type="project" value="InterPro"/>
</dbReference>
<feature type="region of interest" description="Disordered" evidence="3">
    <location>
        <begin position="53"/>
        <end position="76"/>
    </location>
</feature>
<dbReference type="GeneID" id="25330064"/>
<gene>
    <name evidence="6" type="ORF">PV05_08156</name>
</gene>
<dbReference type="CDD" id="cd12148">
    <property type="entry name" value="fungal_TF_MHR"/>
    <property type="match status" value="1"/>
</dbReference>
<feature type="domain" description="Xylanolytic transcriptional activator regulatory" evidence="5">
    <location>
        <begin position="697"/>
        <end position="844"/>
    </location>
</feature>
<evidence type="ECO:0000313" key="7">
    <source>
        <dbReference type="Proteomes" id="UP000054342"/>
    </source>
</evidence>
<feature type="compositionally biased region" description="Basic and acidic residues" evidence="3">
    <location>
        <begin position="627"/>
        <end position="639"/>
    </location>
</feature>
<dbReference type="Gene3D" id="1.10.630.10">
    <property type="entry name" value="Cytochrome P450"/>
    <property type="match status" value="2"/>
</dbReference>
<keyword evidence="1" id="KW-0539">Nucleus</keyword>
<keyword evidence="2" id="KW-0408">Iron</keyword>
<feature type="binding site" description="axial binding residue" evidence="2">
    <location>
        <position position="518"/>
    </location>
    <ligand>
        <name>heme</name>
        <dbReference type="ChEBI" id="CHEBI:30413"/>
    </ligand>
    <ligandPart>
        <name>Fe</name>
        <dbReference type="ChEBI" id="CHEBI:18248"/>
    </ligandPart>
</feature>
<proteinExistence type="predicted"/>
<keyword evidence="4" id="KW-0472">Membrane</keyword>
<evidence type="ECO:0000256" key="1">
    <source>
        <dbReference type="ARBA" id="ARBA00023242"/>
    </source>
</evidence>
<evidence type="ECO:0000259" key="5">
    <source>
        <dbReference type="Pfam" id="PF04082"/>
    </source>
</evidence>
<keyword evidence="4" id="KW-0812">Transmembrane</keyword>
<comment type="cofactor">
    <cofactor evidence="2">
        <name>heme</name>
        <dbReference type="ChEBI" id="CHEBI:30413"/>
    </cofactor>
</comment>
<dbReference type="GO" id="GO:0020037">
    <property type="term" value="F:heme binding"/>
    <property type="evidence" value="ECO:0007669"/>
    <property type="project" value="InterPro"/>
</dbReference>
<dbReference type="GO" id="GO:0005506">
    <property type="term" value="F:iron ion binding"/>
    <property type="evidence" value="ECO:0007669"/>
    <property type="project" value="InterPro"/>
</dbReference>
<keyword evidence="7" id="KW-1185">Reference proteome</keyword>
<evidence type="ECO:0000256" key="4">
    <source>
        <dbReference type="SAM" id="Phobius"/>
    </source>
</evidence>
<dbReference type="Proteomes" id="UP000054342">
    <property type="component" value="Unassembled WGS sequence"/>
</dbReference>
<sequence>MRRRSRNERLSVRHTQDLICNQATSMAMTSLEATINDEKLPLASDFGRQCEADVESESGSRGTRKRSSLTTPKPIPSLTRVKDLAVTEVSESLGIRVGMLGSAPDLRSLMPQAHYYRLALLIAVVLLLLRILYATVLYPRFFTPLWRIPTPNGHSFSKGTHAPSSATSLSARLRHWSTTVPNSGLLRFYMRGYQERVLVTSPKALNEILVSQAYGFTKPASVKKRLSYITGNGLLVSDGEIHKAQRKSLMPAFSFRHIKDLYPIFWSKARELSERLKDEVTGSHEIAQPIFHAHAPKVLSDRRSLRLVGRHILKECYSNSVKVARLRRGSRCNQPQTIYGTYAAGLSMTKEQKSTAFTNENLVDQMMTFIAAGNGTTSDALQWAVYTLCKHKDIQTRLREEVRARLPSMSNSNFVPSADDLDHLPYLHAFCNEVLRCYPSVPSTVREAMSDTTVAGYHIPKGTIFTIAPAVQNFDVDLWGPDAATFNPERWMQEGCANTGGVRNHYGFMTFLHGPRSCIGSTFARSELACLVAAIVGTFGLELEEPDKEVERPRKALALAQQMASGRDSQLSMGGRAGLRRFTCFHSNPLCIKARKICAVDPSFKRTRQREYASRLAAIEKELRETRQDLNDRRHRDQTIGEGDGTDGPPETDSSIRDTISDAASTCGTTVSAVDLGPFTGSIAGVQLQPQLVQELLNKYYARYHPFCPILPRPCGFVRYCESCPLLFWTVQVIALRGCHEHDELYVDVVNGVRAMSFETMRPANWSLQAMQALLLLCHWPLPYEKHDDPSLSLIAIATQMGFRMGLHRPDHTFEFMVDSHSHMELDIFRRRTWVACFVMNVGINGGAGLPAIAQLDHGLLEILATRPDWLPDSLYHQLTLSRQAFNICTTLGTCESSNTGLLPSPRPVISNFERELRALEHRFSSSWSTTEFIVLNAYRMILYTFAISSETAENDSSTNSISDWIVQCYMAAVNIIRMASGSQEELRYAPIRIQKMVINATCFFWLLHTSRHCHLVDENVLCDGMSQGRQILGNFSVDACGLMSRACKLIDQVSKSSEADNRSEAFLRVRSRMGANLALSAVLRARECRVTAQEGNPVEDVVHGIDFSSDDSVFADVDWERLFRDFATCASE</sequence>
<evidence type="ECO:0000256" key="3">
    <source>
        <dbReference type="SAM" id="MobiDB-lite"/>
    </source>
</evidence>
<dbReference type="HOGENOM" id="CLU_278726_0_0_1"/>
<dbReference type="InterPro" id="IPR001128">
    <property type="entry name" value="Cyt_P450"/>
</dbReference>
<keyword evidence="4" id="KW-1133">Transmembrane helix</keyword>
<dbReference type="Pfam" id="PF00067">
    <property type="entry name" value="p450"/>
    <property type="match status" value="2"/>
</dbReference>
<name>A0A0D2BJD4_9EURO</name>
<dbReference type="InterPro" id="IPR007219">
    <property type="entry name" value="XnlR_reg_dom"/>
</dbReference>
<dbReference type="AlphaFoldDB" id="A0A0D2BJD4"/>
<dbReference type="OrthoDB" id="1470350at2759"/>
<dbReference type="PRINTS" id="PR00385">
    <property type="entry name" value="P450"/>
</dbReference>
<dbReference type="GO" id="GO:0008270">
    <property type="term" value="F:zinc ion binding"/>
    <property type="evidence" value="ECO:0007669"/>
    <property type="project" value="InterPro"/>
</dbReference>
<dbReference type="RefSeq" id="XP_013313110.1">
    <property type="nucleotide sequence ID" value="XM_013457656.1"/>
</dbReference>
<dbReference type="PANTHER" id="PTHR24305:SF227">
    <property type="entry name" value="P450, PUTATIVE (EUROFUNG)-RELATED"/>
    <property type="match status" value="1"/>
</dbReference>
<dbReference type="PRINTS" id="PR00463">
    <property type="entry name" value="EP450I"/>
</dbReference>
<dbReference type="PANTHER" id="PTHR24305">
    <property type="entry name" value="CYTOCHROME P450"/>
    <property type="match status" value="1"/>
</dbReference>
<evidence type="ECO:0000256" key="2">
    <source>
        <dbReference type="PIRSR" id="PIRSR602401-1"/>
    </source>
</evidence>
<keyword evidence="2" id="KW-0479">Metal-binding</keyword>
<feature type="transmembrane region" description="Helical" evidence="4">
    <location>
        <begin position="115"/>
        <end position="138"/>
    </location>
</feature>
<dbReference type="InterPro" id="IPR002401">
    <property type="entry name" value="Cyt_P450_E_grp-I"/>
</dbReference>
<keyword evidence="2" id="KW-0349">Heme</keyword>
<dbReference type="STRING" id="348802.A0A0D2BJD4"/>
<accession>A0A0D2BJD4</accession>
<dbReference type="EMBL" id="KN847321">
    <property type="protein sequence ID" value="KIW52526.1"/>
    <property type="molecule type" value="Genomic_DNA"/>
</dbReference>
<organism evidence="6 7">
    <name type="scientific">Exophiala xenobiotica</name>
    <dbReference type="NCBI Taxonomy" id="348802"/>
    <lineage>
        <taxon>Eukaryota</taxon>
        <taxon>Fungi</taxon>
        <taxon>Dikarya</taxon>
        <taxon>Ascomycota</taxon>
        <taxon>Pezizomycotina</taxon>
        <taxon>Eurotiomycetes</taxon>
        <taxon>Chaetothyriomycetidae</taxon>
        <taxon>Chaetothyriales</taxon>
        <taxon>Herpotrichiellaceae</taxon>
        <taxon>Exophiala</taxon>
    </lineage>
</organism>